<dbReference type="PANTHER" id="PTHR45947">
    <property type="entry name" value="SULFOQUINOVOSYL TRANSFERASE SQD2"/>
    <property type="match status" value="1"/>
</dbReference>
<dbReference type="CDD" id="cd03801">
    <property type="entry name" value="GT4_PimA-like"/>
    <property type="match status" value="1"/>
</dbReference>
<evidence type="ECO:0000256" key="2">
    <source>
        <dbReference type="ARBA" id="ARBA00022679"/>
    </source>
</evidence>
<evidence type="ECO:0000259" key="4">
    <source>
        <dbReference type="Pfam" id="PF13439"/>
    </source>
</evidence>
<comment type="caution">
    <text evidence="5">The sequence shown here is derived from an EMBL/GenBank/DDBJ whole genome shotgun (WGS) entry which is preliminary data.</text>
</comment>
<accession>A0A3N9Y2S4</accession>
<evidence type="ECO:0000256" key="1">
    <source>
        <dbReference type="ARBA" id="ARBA00022676"/>
    </source>
</evidence>
<dbReference type="Proteomes" id="UP000278981">
    <property type="component" value="Unassembled WGS sequence"/>
</dbReference>
<evidence type="ECO:0000313" key="5">
    <source>
        <dbReference type="EMBL" id="RQX19540.1"/>
    </source>
</evidence>
<dbReference type="Pfam" id="PF00534">
    <property type="entry name" value="Glycos_transf_1"/>
    <property type="match status" value="1"/>
</dbReference>
<gene>
    <name evidence="5" type="ORF">DDE19_03830</name>
</gene>
<sequence length="469" mass="50457">MQTRRRHRFRCRSARARGQLKGGRMALDAHVIDINPARQLRVLMLSWEYPPVLVGGLGRHVHALSVALAAAGHEVTVVTRHCEGAPLEEYADGVRILRAPEDPVAFPLSTGSLLAWTMAFNHTLTRTALRATEAGSYDVIHAHDWLVAHTAVTLAEHLDLPLVTTMHATEAGRHQGWLPEEMNRTIHGVEHWLSSSSIRVIACSGYMRDQVTTLFDVPATQVDVVPNGVDDRAWRARPRAVASARARFAGDGPLVGYAGRLVYEKGVQHLVHAVPRLRERHPGLRVVIAGDGPYRAELEAEARRLALSSTVRFTGFLDSTQLPAMLGATDATVVPSLYEPFGMVALEAAAAGAPLAVASTGGLAEIVESGVTGVTFPHSDPDALAGAVGQLLGDEVFARRLARRARTMVGERYGWATIAARTAASYSTARREHGPVQARRAAARLAGGRTRIAIPEGNLFAAAAEHAAC</sequence>
<dbReference type="Gene3D" id="3.40.50.2000">
    <property type="entry name" value="Glycogen Phosphorylase B"/>
    <property type="match status" value="2"/>
</dbReference>
<organism evidence="5 6">
    <name type="scientific">Micromonospora ureilytica</name>
    <dbReference type="NCBI Taxonomy" id="709868"/>
    <lineage>
        <taxon>Bacteria</taxon>
        <taxon>Bacillati</taxon>
        <taxon>Actinomycetota</taxon>
        <taxon>Actinomycetes</taxon>
        <taxon>Micromonosporales</taxon>
        <taxon>Micromonosporaceae</taxon>
        <taxon>Micromonospora</taxon>
    </lineage>
</organism>
<evidence type="ECO:0000313" key="6">
    <source>
        <dbReference type="Proteomes" id="UP000278981"/>
    </source>
</evidence>
<reference evidence="5 6" key="1">
    <citation type="submission" date="2018-04" db="EMBL/GenBank/DDBJ databases">
        <title>Micromonosporas from Atacama Desert.</title>
        <authorList>
            <person name="Carro L."/>
            <person name="Klenk H.-P."/>
            <person name="Goodfellow M."/>
        </authorList>
    </citation>
    <scope>NUCLEOTIDE SEQUENCE [LARGE SCALE GENOMIC DNA]</scope>
    <source>
        <strain evidence="5 6">LB19</strain>
    </source>
</reference>
<feature type="domain" description="Glycosyl transferase family 1" evidence="3">
    <location>
        <begin position="247"/>
        <end position="407"/>
    </location>
</feature>
<dbReference type="AlphaFoldDB" id="A0A3N9Y2S4"/>
<protein>
    <submittedName>
        <fullName evidence="5">Glycosyltransferase family 1 protein</fullName>
    </submittedName>
</protein>
<evidence type="ECO:0000259" key="3">
    <source>
        <dbReference type="Pfam" id="PF00534"/>
    </source>
</evidence>
<proteinExistence type="predicted"/>
<feature type="domain" description="Glycosyltransferase subfamily 4-like N-terminal" evidence="4">
    <location>
        <begin position="54"/>
        <end position="231"/>
    </location>
</feature>
<dbReference type="Pfam" id="PF13439">
    <property type="entry name" value="Glyco_transf_4"/>
    <property type="match status" value="1"/>
</dbReference>
<dbReference type="InterPro" id="IPR001296">
    <property type="entry name" value="Glyco_trans_1"/>
</dbReference>
<dbReference type="GO" id="GO:0016757">
    <property type="term" value="F:glycosyltransferase activity"/>
    <property type="evidence" value="ECO:0007669"/>
    <property type="project" value="UniProtKB-KW"/>
</dbReference>
<dbReference type="SUPFAM" id="SSF53756">
    <property type="entry name" value="UDP-Glycosyltransferase/glycogen phosphorylase"/>
    <property type="match status" value="1"/>
</dbReference>
<dbReference type="GO" id="GO:1901137">
    <property type="term" value="P:carbohydrate derivative biosynthetic process"/>
    <property type="evidence" value="ECO:0007669"/>
    <property type="project" value="UniProtKB-ARBA"/>
</dbReference>
<keyword evidence="2 5" id="KW-0808">Transferase</keyword>
<keyword evidence="1" id="KW-0328">Glycosyltransferase</keyword>
<dbReference type="InterPro" id="IPR028098">
    <property type="entry name" value="Glyco_trans_4-like_N"/>
</dbReference>
<dbReference type="InterPro" id="IPR050194">
    <property type="entry name" value="Glycosyltransferase_grp1"/>
</dbReference>
<dbReference type="PANTHER" id="PTHR45947:SF3">
    <property type="entry name" value="SULFOQUINOVOSYL TRANSFERASE SQD2"/>
    <property type="match status" value="1"/>
</dbReference>
<name>A0A3N9Y2S4_9ACTN</name>
<dbReference type="EMBL" id="QDGB01000152">
    <property type="protein sequence ID" value="RQX19540.1"/>
    <property type="molecule type" value="Genomic_DNA"/>
</dbReference>
<dbReference type="OrthoDB" id="6286688at2"/>